<feature type="transmembrane region" description="Helical" evidence="1">
    <location>
        <begin position="6"/>
        <end position="28"/>
    </location>
</feature>
<keyword evidence="1" id="KW-0812">Transmembrane</keyword>
<evidence type="ECO:0000313" key="3">
    <source>
        <dbReference type="Proteomes" id="UP001164705"/>
    </source>
</evidence>
<accession>A0A9E8SGL4</accession>
<dbReference type="EMBL" id="CP113088">
    <property type="protein sequence ID" value="WAC01850.1"/>
    <property type="molecule type" value="Genomic_DNA"/>
</dbReference>
<protein>
    <submittedName>
        <fullName evidence="2">Uncharacterized protein</fullName>
    </submittedName>
</protein>
<dbReference type="AlphaFoldDB" id="A0A9E8SGL4"/>
<name>A0A9E8SGL4_9FLAO</name>
<dbReference type="KEGG" id="lnu:N7U66_18585"/>
<evidence type="ECO:0000313" key="2">
    <source>
        <dbReference type="EMBL" id="WAC01850.1"/>
    </source>
</evidence>
<organism evidence="2 3">
    <name type="scientific">Lacinutrix neustonica</name>
    <dbReference type="NCBI Taxonomy" id="2980107"/>
    <lineage>
        <taxon>Bacteria</taxon>
        <taxon>Pseudomonadati</taxon>
        <taxon>Bacteroidota</taxon>
        <taxon>Flavobacteriia</taxon>
        <taxon>Flavobacteriales</taxon>
        <taxon>Flavobacteriaceae</taxon>
        <taxon>Lacinutrix</taxon>
    </lineage>
</organism>
<sequence>MILSITKWIVILFGLFIIFIGFVMLFAPNKARATLRKAGSTNVINYTEITLRLIPAIALIIHSEASKIPEAFQLFGWIMVVTSLILYFIPRKAHHRFSMKSSDVLKPLYIRRIAPFAFILGGVILYNAL</sequence>
<dbReference type="RefSeq" id="WP_267676448.1">
    <property type="nucleotide sequence ID" value="NZ_CP113088.1"/>
</dbReference>
<keyword evidence="3" id="KW-1185">Reference proteome</keyword>
<proteinExistence type="predicted"/>
<feature type="transmembrane region" description="Helical" evidence="1">
    <location>
        <begin position="71"/>
        <end position="89"/>
    </location>
</feature>
<keyword evidence="1" id="KW-0472">Membrane</keyword>
<gene>
    <name evidence="2" type="ORF">N7U66_18585</name>
</gene>
<feature type="transmembrane region" description="Helical" evidence="1">
    <location>
        <begin position="49"/>
        <end position="65"/>
    </location>
</feature>
<feature type="transmembrane region" description="Helical" evidence="1">
    <location>
        <begin position="109"/>
        <end position="128"/>
    </location>
</feature>
<keyword evidence="1" id="KW-1133">Transmembrane helix</keyword>
<dbReference type="Proteomes" id="UP001164705">
    <property type="component" value="Chromosome"/>
</dbReference>
<evidence type="ECO:0000256" key="1">
    <source>
        <dbReference type="SAM" id="Phobius"/>
    </source>
</evidence>
<reference evidence="2" key="1">
    <citation type="submission" date="2022-11" db="EMBL/GenBank/DDBJ databases">
        <title>Lacinutrix neustonica HL-RS19T sp. nov., isolated from the surface microlayer sample of brackish Lake Shihwa.</title>
        <authorList>
            <person name="Choi J.Y."/>
            <person name="Hwang C.Y."/>
        </authorList>
    </citation>
    <scope>NUCLEOTIDE SEQUENCE</scope>
    <source>
        <strain evidence="2">HL-RS19</strain>
    </source>
</reference>